<evidence type="ECO:0000313" key="2">
    <source>
        <dbReference type="EMBL" id="GAF73158.1"/>
    </source>
</evidence>
<dbReference type="PANTHER" id="PTHR43155">
    <property type="entry name" value="CYCLIC DI-GMP PHOSPHODIESTERASE PA4108-RELATED"/>
    <property type="match status" value="1"/>
</dbReference>
<dbReference type="EMBL" id="BARS01008047">
    <property type="protein sequence ID" value="GAF73158.1"/>
    <property type="molecule type" value="Genomic_DNA"/>
</dbReference>
<feature type="domain" description="HD-GYP" evidence="1">
    <location>
        <begin position="121"/>
        <end position="222"/>
    </location>
</feature>
<reference evidence="2" key="1">
    <citation type="journal article" date="2014" name="Front. Microbiol.">
        <title>High frequency of phylogenetically diverse reductive dehalogenase-homologous genes in deep subseafloor sedimentary metagenomes.</title>
        <authorList>
            <person name="Kawai M."/>
            <person name="Futagami T."/>
            <person name="Toyoda A."/>
            <person name="Takaki Y."/>
            <person name="Nishi S."/>
            <person name="Hori S."/>
            <person name="Arai W."/>
            <person name="Tsubouchi T."/>
            <person name="Morono Y."/>
            <person name="Uchiyama I."/>
            <person name="Ito T."/>
            <person name="Fujiyama A."/>
            <person name="Inagaki F."/>
            <person name="Takami H."/>
        </authorList>
    </citation>
    <scope>NUCLEOTIDE SEQUENCE</scope>
    <source>
        <strain evidence="2">Expedition CK06-06</strain>
    </source>
</reference>
<comment type="caution">
    <text evidence="2">The sequence shown here is derived from an EMBL/GenBank/DDBJ whole genome shotgun (WGS) entry which is preliminary data.</text>
</comment>
<dbReference type="CDD" id="cd00077">
    <property type="entry name" value="HDc"/>
    <property type="match status" value="1"/>
</dbReference>
<sequence>MEIGEYIQARKSQLNFYKDIELYTKAEGKGFVLYKKVGITLNDMRIDQARHPKILHIRQMDKLKGIQEAQKGFNKQLRADVKSKNPAKVKETLVTVVEETLAEPRSGSLEGVSETVNILVSDYSKESDVVKNLIDMSYKDYSTVLHSINVMAFVLGYASYMKYSQEEAKIIGICALLHDVGKTKIRQEILIAPRKLTNEEFDPSLQNLISMCQTFGTEGVAE</sequence>
<dbReference type="PANTHER" id="PTHR43155:SF2">
    <property type="entry name" value="CYCLIC DI-GMP PHOSPHODIESTERASE PA4108"/>
    <property type="match status" value="1"/>
</dbReference>
<accession>X0RWI9</accession>
<dbReference type="AlphaFoldDB" id="X0RWI9"/>
<dbReference type="InterPro" id="IPR006674">
    <property type="entry name" value="HD_domain"/>
</dbReference>
<gene>
    <name evidence="2" type="ORF">S01H1_15418</name>
</gene>
<dbReference type="InterPro" id="IPR037522">
    <property type="entry name" value="HD_GYP_dom"/>
</dbReference>
<organism evidence="2">
    <name type="scientific">marine sediment metagenome</name>
    <dbReference type="NCBI Taxonomy" id="412755"/>
    <lineage>
        <taxon>unclassified sequences</taxon>
        <taxon>metagenomes</taxon>
        <taxon>ecological metagenomes</taxon>
    </lineage>
</organism>
<dbReference type="Pfam" id="PF01966">
    <property type="entry name" value="HD"/>
    <property type="match status" value="1"/>
</dbReference>
<protein>
    <recommendedName>
        <fullName evidence="1">HD-GYP domain-containing protein</fullName>
    </recommendedName>
</protein>
<evidence type="ECO:0000259" key="1">
    <source>
        <dbReference type="PROSITE" id="PS51832"/>
    </source>
</evidence>
<dbReference type="PROSITE" id="PS51832">
    <property type="entry name" value="HD_GYP"/>
    <property type="match status" value="1"/>
</dbReference>
<dbReference type="SUPFAM" id="SSF109604">
    <property type="entry name" value="HD-domain/PDEase-like"/>
    <property type="match status" value="1"/>
</dbReference>
<proteinExistence type="predicted"/>
<dbReference type="InterPro" id="IPR003607">
    <property type="entry name" value="HD/PDEase_dom"/>
</dbReference>
<name>X0RWI9_9ZZZZ</name>
<dbReference type="Gene3D" id="1.10.3210.10">
    <property type="entry name" value="Hypothetical protein af1432"/>
    <property type="match status" value="1"/>
</dbReference>